<dbReference type="OrthoDB" id="3069035at2759"/>
<name>A0A9P5P724_9AGAR</name>
<sequence>KLTVRIRKRAKLEGDDAKFKQSRYDGAFIANAMSEDEDEIVNGKKTGKYVSRGMVYRSAVVKALYESVDTVTDPNLRNSYNEHIRGDDTEIPPPVARKLDARVRRWMVSTEWLAKAENKAWDVPSRIAESGKAWGDLNDPEDFEEKAARSKREKKERKKVKLDGAGPSNSTKGKGKAKEIDPFIDPLLQDNEPDEMNMEI</sequence>
<reference evidence="2" key="1">
    <citation type="submission" date="2020-11" db="EMBL/GenBank/DDBJ databases">
        <authorList>
            <consortium name="DOE Joint Genome Institute"/>
            <person name="Ahrendt S."/>
            <person name="Riley R."/>
            <person name="Andreopoulos W."/>
            <person name="Labutti K."/>
            <person name="Pangilinan J."/>
            <person name="Ruiz-Duenas F.J."/>
            <person name="Barrasa J.M."/>
            <person name="Sanchez-Garcia M."/>
            <person name="Camarero S."/>
            <person name="Miyauchi S."/>
            <person name="Serrano A."/>
            <person name="Linde D."/>
            <person name="Babiker R."/>
            <person name="Drula E."/>
            <person name="Ayuso-Fernandez I."/>
            <person name="Pacheco R."/>
            <person name="Padilla G."/>
            <person name="Ferreira P."/>
            <person name="Barriuso J."/>
            <person name="Kellner H."/>
            <person name="Castanera R."/>
            <person name="Alfaro M."/>
            <person name="Ramirez L."/>
            <person name="Pisabarro A.G."/>
            <person name="Kuo A."/>
            <person name="Tritt A."/>
            <person name="Lipzen A."/>
            <person name="He G."/>
            <person name="Yan M."/>
            <person name="Ng V."/>
            <person name="Cullen D."/>
            <person name="Martin F."/>
            <person name="Rosso M.-N."/>
            <person name="Henrissat B."/>
            <person name="Hibbett D."/>
            <person name="Martinez A.T."/>
            <person name="Grigoriev I.V."/>
        </authorList>
    </citation>
    <scope>NUCLEOTIDE SEQUENCE</scope>
    <source>
        <strain evidence="2">AH 40177</strain>
    </source>
</reference>
<keyword evidence="3" id="KW-1185">Reference proteome</keyword>
<feature type="compositionally biased region" description="Acidic residues" evidence="1">
    <location>
        <begin position="191"/>
        <end position="200"/>
    </location>
</feature>
<gene>
    <name evidence="2" type="ORF">BDP27DRAFT_1242392</name>
</gene>
<feature type="compositionally biased region" description="Basic residues" evidence="1">
    <location>
        <begin position="151"/>
        <end position="160"/>
    </location>
</feature>
<evidence type="ECO:0000313" key="3">
    <source>
        <dbReference type="Proteomes" id="UP000772434"/>
    </source>
</evidence>
<organism evidence="2 3">
    <name type="scientific">Rhodocollybia butyracea</name>
    <dbReference type="NCBI Taxonomy" id="206335"/>
    <lineage>
        <taxon>Eukaryota</taxon>
        <taxon>Fungi</taxon>
        <taxon>Dikarya</taxon>
        <taxon>Basidiomycota</taxon>
        <taxon>Agaricomycotina</taxon>
        <taxon>Agaricomycetes</taxon>
        <taxon>Agaricomycetidae</taxon>
        <taxon>Agaricales</taxon>
        <taxon>Marasmiineae</taxon>
        <taxon>Omphalotaceae</taxon>
        <taxon>Rhodocollybia</taxon>
    </lineage>
</organism>
<dbReference type="Proteomes" id="UP000772434">
    <property type="component" value="Unassembled WGS sequence"/>
</dbReference>
<evidence type="ECO:0000256" key="1">
    <source>
        <dbReference type="SAM" id="MobiDB-lite"/>
    </source>
</evidence>
<dbReference type="AlphaFoldDB" id="A0A9P5P724"/>
<feature type="region of interest" description="Disordered" evidence="1">
    <location>
        <begin position="131"/>
        <end position="200"/>
    </location>
</feature>
<dbReference type="EMBL" id="JADNRY010000436">
    <property type="protein sequence ID" value="KAF9056738.1"/>
    <property type="molecule type" value="Genomic_DNA"/>
</dbReference>
<protein>
    <submittedName>
        <fullName evidence="2">Uncharacterized protein</fullName>
    </submittedName>
</protein>
<feature type="non-terminal residue" evidence="2">
    <location>
        <position position="1"/>
    </location>
</feature>
<evidence type="ECO:0000313" key="2">
    <source>
        <dbReference type="EMBL" id="KAF9056738.1"/>
    </source>
</evidence>
<comment type="caution">
    <text evidence="2">The sequence shown here is derived from an EMBL/GenBank/DDBJ whole genome shotgun (WGS) entry which is preliminary data.</text>
</comment>
<accession>A0A9P5P724</accession>
<proteinExistence type="predicted"/>